<dbReference type="Proteomes" id="UP000325811">
    <property type="component" value="Plasmid pI"/>
</dbReference>
<gene>
    <name evidence="1" type="ORF">PDMSB3_0031</name>
</gene>
<accession>A0A5Q4ZHM1</accession>
<evidence type="ECO:0000313" key="2">
    <source>
        <dbReference type="Proteomes" id="UP000325811"/>
    </source>
</evidence>
<keyword evidence="2" id="KW-1185">Reference proteome</keyword>
<keyword evidence="1" id="KW-0614">Plasmid</keyword>
<dbReference type="EMBL" id="LR699555">
    <property type="protein sequence ID" value="VVD30867.1"/>
    <property type="molecule type" value="Genomic_DNA"/>
</dbReference>
<organism evidence="1 2">
    <name type="scientific">Paraburkholderia dioscoreae</name>
    <dbReference type="NCBI Taxonomy" id="2604047"/>
    <lineage>
        <taxon>Bacteria</taxon>
        <taxon>Pseudomonadati</taxon>
        <taxon>Pseudomonadota</taxon>
        <taxon>Betaproteobacteria</taxon>
        <taxon>Burkholderiales</taxon>
        <taxon>Burkholderiaceae</taxon>
        <taxon>Paraburkholderia</taxon>
    </lineage>
</organism>
<name>A0A5Q4ZHM1_9BURK</name>
<sequence length="203" mass="22893">MPAALLLQRFDCLPSLLSFFAQRRTDALHFLLDCDAVQLFEWQIREELDALPHLNIGLQECLALVVVRAFGRRRVGHAPVCFRRVTGPNRAYLAGCVVANRKNEVDLRCAVFSEFVPALAAQPFGRNPLRTQQVKCIRVRSRPGMAAGAVADEPVTRELIKRRFSKDRARGIMRTEEKDVVFAVFGHEILQPVSGSGLLYRHL</sequence>
<dbReference type="AlphaFoldDB" id="A0A5Q4ZHM1"/>
<reference evidence="1 2" key="1">
    <citation type="submission" date="2019-08" db="EMBL/GenBank/DDBJ databases">
        <authorList>
            <person name="Herpell B J."/>
        </authorList>
    </citation>
    <scope>NUCLEOTIDE SEQUENCE [LARGE SCALE GENOMIC DNA]</scope>
    <source>
        <strain evidence="2">Msb3</strain>
        <plasmid evidence="1 2">pI</plasmid>
    </source>
</reference>
<protein>
    <submittedName>
        <fullName evidence="1">Uncharacterized protein</fullName>
    </submittedName>
</protein>
<dbReference type="KEGG" id="pdio:PDMSB3_0031.2"/>
<geneLocation type="plasmid" evidence="1 2">
    <name>pI</name>
</geneLocation>
<evidence type="ECO:0000313" key="1">
    <source>
        <dbReference type="EMBL" id="VVD30867.1"/>
    </source>
</evidence>
<proteinExistence type="predicted"/>